<dbReference type="Gene3D" id="3.60.140.10">
    <property type="entry name" value="CNF1/YfiH-like putative cysteine hydrolases"/>
    <property type="match status" value="1"/>
</dbReference>
<evidence type="ECO:0000313" key="12">
    <source>
        <dbReference type="Proteomes" id="UP001139028"/>
    </source>
</evidence>
<dbReference type="InterPro" id="IPR011324">
    <property type="entry name" value="Cytotoxic_necrot_fac-like_cat"/>
</dbReference>
<comment type="catalytic activity">
    <reaction evidence="7">
        <text>adenosine + H2O + H(+) = inosine + NH4(+)</text>
        <dbReference type="Rhea" id="RHEA:24408"/>
        <dbReference type="ChEBI" id="CHEBI:15377"/>
        <dbReference type="ChEBI" id="CHEBI:15378"/>
        <dbReference type="ChEBI" id="CHEBI:16335"/>
        <dbReference type="ChEBI" id="CHEBI:17596"/>
        <dbReference type="ChEBI" id="CHEBI:28938"/>
        <dbReference type="EC" id="3.5.4.4"/>
    </reaction>
    <physiologicalReaction direction="left-to-right" evidence="7">
        <dbReference type="Rhea" id="RHEA:24409"/>
    </physiologicalReaction>
</comment>
<keyword evidence="6" id="KW-0862">Zinc</keyword>
<evidence type="ECO:0000256" key="7">
    <source>
        <dbReference type="ARBA" id="ARBA00047989"/>
    </source>
</evidence>
<dbReference type="InterPro" id="IPR003730">
    <property type="entry name" value="Cu_polyphenol_OxRdtase"/>
</dbReference>
<keyword evidence="3" id="KW-0808">Transferase</keyword>
<evidence type="ECO:0000313" key="11">
    <source>
        <dbReference type="EMBL" id="MCO1335400.1"/>
    </source>
</evidence>
<dbReference type="NCBIfam" id="TIGR00726">
    <property type="entry name" value="peptidoglycan editing factor PgeF"/>
    <property type="match status" value="1"/>
</dbReference>
<dbReference type="AlphaFoldDB" id="A0A9X2J746"/>
<proteinExistence type="inferred from homology"/>
<dbReference type="InterPro" id="IPR038371">
    <property type="entry name" value="Cu_polyphenol_OxRdtase_sf"/>
</dbReference>
<keyword evidence="12" id="KW-1185">Reference proteome</keyword>
<keyword evidence="4" id="KW-0479">Metal-binding</keyword>
<comment type="catalytic activity">
    <reaction evidence="1">
        <text>inosine + phosphate = alpha-D-ribose 1-phosphate + hypoxanthine</text>
        <dbReference type="Rhea" id="RHEA:27646"/>
        <dbReference type="ChEBI" id="CHEBI:17368"/>
        <dbReference type="ChEBI" id="CHEBI:17596"/>
        <dbReference type="ChEBI" id="CHEBI:43474"/>
        <dbReference type="ChEBI" id="CHEBI:57720"/>
        <dbReference type="EC" id="2.4.2.1"/>
    </reaction>
    <physiologicalReaction direction="left-to-right" evidence="1">
        <dbReference type="Rhea" id="RHEA:27647"/>
    </physiologicalReaction>
</comment>
<evidence type="ECO:0000256" key="9">
    <source>
        <dbReference type="ARBA" id="ARBA00049893"/>
    </source>
</evidence>
<dbReference type="SUPFAM" id="SSF64438">
    <property type="entry name" value="CNF1/YfiH-like putative cysteine hydrolases"/>
    <property type="match status" value="1"/>
</dbReference>
<dbReference type="CDD" id="cd16833">
    <property type="entry name" value="YfiH"/>
    <property type="match status" value="1"/>
</dbReference>
<comment type="caution">
    <text evidence="11">The sequence shown here is derived from an EMBL/GenBank/DDBJ whole genome shotgun (WGS) entry which is preliminary data.</text>
</comment>
<dbReference type="GO" id="GO:0005507">
    <property type="term" value="F:copper ion binding"/>
    <property type="evidence" value="ECO:0007669"/>
    <property type="project" value="TreeGrafter"/>
</dbReference>
<evidence type="ECO:0000256" key="3">
    <source>
        <dbReference type="ARBA" id="ARBA00022679"/>
    </source>
</evidence>
<evidence type="ECO:0000256" key="4">
    <source>
        <dbReference type="ARBA" id="ARBA00022723"/>
    </source>
</evidence>
<gene>
    <name evidence="11" type="primary">pgeF</name>
    <name evidence="11" type="ORF">MO867_13765</name>
</gene>
<evidence type="ECO:0000256" key="8">
    <source>
        <dbReference type="ARBA" id="ARBA00048968"/>
    </source>
</evidence>
<comment type="catalytic activity">
    <reaction evidence="8">
        <text>adenosine + phosphate = alpha-D-ribose 1-phosphate + adenine</text>
        <dbReference type="Rhea" id="RHEA:27642"/>
        <dbReference type="ChEBI" id="CHEBI:16335"/>
        <dbReference type="ChEBI" id="CHEBI:16708"/>
        <dbReference type="ChEBI" id="CHEBI:43474"/>
        <dbReference type="ChEBI" id="CHEBI:57720"/>
        <dbReference type="EC" id="2.4.2.1"/>
    </reaction>
    <physiologicalReaction direction="left-to-right" evidence="8">
        <dbReference type="Rhea" id="RHEA:27643"/>
    </physiologicalReaction>
</comment>
<evidence type="ECO:0000256" key="1">
    <source>
        <dbReference type="ARBA" id="ARBA00000553"/>
    </source>
</evidence>
<protein>
    <recommendedName>
        <fullName evidence="10">Purine nucleoside phosphorylase</fullName>
    </recommendedName>
</protein>
<reference evidence="11" key="1">
    <citation type="journal article" date="2022" name="Arch. Microbiol.">
        <title>Microbulbifer okhotskensis sp. nov., isolated from a deep bottom sediment of the Okhotsk Sea.</title>
        <authorList>
            <person name="Romanenko L."/>
            <person name="Kurilenko V."/>
            <person name="Otstavnykh N."/>
            <person name="Velansky P."/>
            <person name="Isaeva M."/>
            <person name="Mikhailov V."/>
        </authorList>
    </citation>
    <scope>NUCLEOTIDE SEQUENCE</scope>
    <source>
        <strain evidence="11">OS29</strain>
    </source>
</reference>
<organism evidence="11 12">
    <name type="scientific">Microbulbifer okhotskensis</name>
    <dbReference type="NCBI Taxonomy" id="2926617"/>
    <lineage>
        <taxon>Bacteria</taxon>
        <taxon>Pseudomonadati</taxon>
        <taxon>Pseudomonadota</taxon>
        <taxon>Gammaproteobacteria</taxon>
        <taxon>Cellvibrionales</taxon>
        <taxon>Microbulbiferaceae</taxon>
        <taxon>Microbulbifer</taxon>
    </lineage>
</organism>
<keyword evidence="5" id="KW-0378">Hydrolase</keyword>
<evidence type="ECO:0000256" key="2">
    <source>
        <dbReference type="ARBA" id="ARBA00007353"/>
    </source>
</evidence>
<dbReference type="Proteomes" id="UP001139028">
    <property type="component" value="Unassembled WGS sequence"/>
</dbReference>
<comment type="similarity">
    <text evidence="2 10">Belongs to the purine nucleoside phosphorylase YfiH/LACC1 family.</text>
</comment>
<dbReference type="Pfam" id="PF02578">
    <property type="entry name" value="Cu-oxidase_4"/>
    <property type="match status" value="1"/>
</dbReference>
<sequence length="253" mass="27416">MPSNHYLIPNWPAPAGVKATTTLRTGGHSSGCYASFNLAAHVGDEEAAVLANRHQLREELALPSEPQWLEQIHSDRVVEAQGDALTRTADASFSTNNGIVCAVLTADCLPVLICDRAGTRVAAAHAGWRGLAAGVLRNTVEAMDCDPGELMVWLGPAIGPEAFEAGIDVLEAFFENAQNSRHTELIAKCFRPHSRKPLHFMADIYALARAEFAEIGVSEVHGGDFCTVAAPEKFYSYRRESDTGRMASLIWLQ</sequence>
<dbReference type="GO" id="GO:0016787">
    <property type="term" value="F:hydrolase activity"/>
    <property type="evidence" value="ECO:0007669"/>
    <property type="project" value="UniProtKB-KW"/>
</dbReference>
<comment type="catalytic activity">
    <reaction evidence="9">
        <text>S-methyl-5'-thioadenosine + phosphate = 5-(methylsulfanyl)-alpha-D-ribose 1-phosphate + adenine</text>
        <dbReference type="Rhea" id="RHEA:11852"/>
        <dbReference type="ChEBI" id="CHEBI:16708"/>
        <dbReference type="ChEBI" id="CHEBI:17509"/>
        <dbReference type="ChEBI" id="CHEBI:43474"/>
        <dbReference type="ChEBI" id="CHEBI:58533"/>
        <dbReference type="EC" id="2.4.2.28"/>
    </reaction>
    <physiologicalReaction direction="left-to-right" evidence="9">
        <dbReference type="Rhea" id="RHEA:11853"/>
    </physiologicalReaction>
</comment>
<dbReference type="PANTHER" id="PTHR30616:SF2">
    <property type="entry name" value="PURINE NUCLEOSIDE PHOSPHORYLASE LACC1"/>
    <property type="match status" value="1"/>
</dbReference>
<evidence type="ECO:0000256" key="5">
    <source>
        <dbReference type="ARBA" id="ARBA00022801"/>
    </source>
</evidence>
<accession>A0A9X2J746</accession>
<dbReference type="RefSeq" id="WP_252469715.1">
    <property type="nucleotide sequence ID" value="NZ_JALBWM010000061.1"/>
</dbReference>
<evidence type="ECO:0000256" key="6">
    <source>
        <dbReference type="ARBA" id="ARBA00022833"/>
    </source>
</evidence>
<name>A0A9X2J746_9GAMM</name>
<dbReference type="EMBL" id="JALBWM010000061">
    <property type="protein sequence ID" value="MCO1335400.1"/>
    <property type="molecule type" value="Genomic_DNA"/>
</dbReference>
<dbReference type="PANTHER" id="PTHR30616">
    <property type="entry name" value="UNCHARACTERIZED PROTEIN YFIH"/>
    <property type="match status" value="1"/>
</dbReference>
<dbReference type="GO" id="GO:0017061">
    <property type="term" value="F:S-methyl-5-thioadenosine phosphorylase activity"/>
    <property type="evidence" value="ECO:0007669"/>
    <property type="project" value="UniProtKB-EC"/>
</dbReference>
<evidence type="ECO:0000256" key="10">
    <source>
        <dbReference type="RuleBase" id="RU361274"/>
    </source>
</evidence>